<protein>
    <submittedName>
        <fullName evidence="2">Uncharacterized protein</fullName>
    </submittedName>
</protein>
<dbReference type="AlphaFoldDB" id="A0A4Z2ELD6"/>
<proteinExistence type="predicted"/>
<sequence length="170" mass="18892">MEIGPEGDAPPPQPPTGSKQSYPHPTAGGGNSFHHHHQCLDSRGVRTPRHHPLCILDLDRDFHPIRLKGFDLFQEEHRNPIDTWPVSVITFSLLEAGGTPDPKDQGRSQHGPMVLSRDIWEEWRMSGAIAGSTMEEGGNSLYQPITMAPSASSSRRIRATPMKHLRSIRP</sequence>
<name>A0A4Z2ELD6_9TELE</name>
<evidence type="ECO:0000256" key="1">
    <source>
        <dbReference type="SAM" id="MobiDB-lite"/>
    </source>
</evidence>
<gene>
    <name evidence="2" type="ORF">EYF80_060588</name>
</gene>
<evidence type="ECO:0000313" key="2">
    <source>
        <dbReference type="EMBL" id="TNN29264.1"/>
    </source>
</evidence>
<keyword evidence="3" id="KW-1185">Reference proteome</keyword>
<evidence type="ECO:0000313" key="3">
    <source>
        <dbReference type="Proteomes" id="UP000314294"/>
    </source>
</evidence>
<dbReference type="EMBL" id="SRLO01005858">
    <property type="protein sequence ID" value="TNN29264.1"/>
    <property type="molecule type" value="Genomic_DNA"/>
</dbReference>
<organism evidence="2 3">
    <name type="scientific">Liparis tanakae</name>
    <name type="common">Tanaka's snailfish</name>
    <dbReference type="NCBI Taxonomy" id="230148"/>
    <lineage>
        <taxon>Eukaryota</taxon>
        <taxon>Metazoa</taxon>
        <taxon>Chordata</taxon>
        <taxon>Craniata</taxon>
        <taxon>Vertebrata</taxon>
        <taxon>Euteleostomi</taxon>
        <taxon>Actinopterygii</taxon>
        <taxon>Neopterygii</taxon>
        <taxon>Teleostei</taxon>
        <taxon>Neoteleostei</taxon>
        <taxon>Acanthomorphata</taxon>
        <taxon>Eupercaria</taxon>
        <taxon>Perciformes</taxon>
        <taxon>Cottioidei</taxon>
        <taxon>Cottales</taxon>
        <taxon>Liparidae</taxon>
        <taxon>Liparis</taxon>
    </lineage>
</organism>
<dbReference type="Proteomes" id="UP000314294">
    <property type="component" value="Unassembled WGS sequence"/>
</dbReference>
<feature type="region of interest" description="Disordered" evidence="1">
    <location>
        <begin position="1"/>
        <end position="44"/>
    </location>
</feature>
<reference evidence="2 3" key="1">
    <citation type="submission" date="2019-03" db="EMBL/GenBank/DDBJ databases">
        <title>First draft genome of Liparis tanakae, snailfish: a comprehensive survey of snailfish specific genes.</title>
        <authorList>
            <person name="Kim W."/>
            <person name="Song I."/>
            <person name="Jeong J.-H."/>
            <person name="Kim D."/>
            <person name="Kim S."/>
            <person name="Ryu S."/>
            <person name="Song J.Y."/>
            <person name="Lee S.K."/>
        </authorList>
    </citation>
    <scope>NUCLEOTIDE SEQUENCE [LARGE SCALE GENOMIC DNA]</scope>
    <source>
        <tissue evidence="2">Muscle</tissue>
    </source>
</reference>
<accession>A0A4Z2ELD6</accession>
<comment type="caution">
    <text evidence="2">The sequence shown here is derived from an EMBL/GenBank/DDBJ whole genome shotgun (WGS) entry which is preliminary data.</text>
</comment>